<feature type="compositionally biased region" description="Basic and acidic residues" evidence="10">
    <location>
        <begin position="1"/>
        <end position="10"/>
    </location>
</feature>
<dbReference type="SUPFAM" id="SSF90123">
    <property type="entry name" value="ABC transporter transmembrane region"/>
    <property type="match status" value="1"/>
</dbReference>
<comment type="similarity">
    <text evidence="9">Belongs to the ABC transporter superfamily. Siderophore-Fe(3+) uptake transporter (SIUT) (TC 3.A.1.21) family.</text>
</comment>
<dbReference type="Proteomes" id="UP000478463">
    <property type="component" value="Chromosome"/>
</dbReference>
<dbReference type="AlphaFoldDB" id="A0A6L7IYX2"/>
<dbReference type="GO" id="GO:0016887">
    <property type="term" value="F:ATP hydrolysis activity"/>
    <property type="evidence" value="ECO:0007669"/>
    <property type="project" value="InterPro"/>
</dbReference>
<evidence type="ECO:0000256" key="4">
    <source>
        <dbReference type="ARBA" id="ARBA00022692"/>
    </source>
</evidence>
<dbReference type="PANTHER" id="PTHR24221:SF654">
    <property type="entry name" value="ATP-BINDING CASSETTE SUB-FAMILY B MEMBER 6"/>
    <property type="match status" value="1"/>
</dbReference>
<sequence length="606" mass="65179">MRDVESRASEAKGAPAGQGGGAGKSGVARMIDQFTFGNPKEIVAPTFWLFFAELVNCIPAGIVLVSVYVLGAAFYPPYTVDAGLLAGLAVAACVLLLVQYAVELVSYWFTYVRAYSATAGKRTAYVEKLRTVPLGFFSSKRSGDLISSFADDFANVEYTMCYWLPYPLAIAGLLLICLACMLAFDWRMAVALFALLPASMALAFAAGRAKRSSRTKVLEAKAAAATELSEYLHGMKDLKAYRRTGSGFTSLERAYEGLRAASMRDELLAGNLTTLASSLTRFVVPLVVVAGMFFMLSGSLSLLDYIACAIVATKLATPMMMLATSLSALQNMMASGERIDAVMKTPSQVGERPAGVVRGFRFEDASFSYGGEQGRPVVSGVSLTVRPKGLSALVGPSGSGKSTLMRLMARFWDVQGGALTTDRGDDVRELSPAGLLENVSMVMQDAYLFRGSIRENLCFGRDIGQAELEAACKDASCHEFIARLPDGYDTMVGEGGATLSGGERQRLSLARALLKDAPVLLLDEPTASLDADNEALVQQALDRISRDRTVVMIAHRLKTVRGADDVAVVQDGRIVEEGTHDELLAREGAYARLWSLQTEARSLVFR</sequence>
<dbReference type="InterPro" id="IPR003593">
    <property type="entry name" value="AAA+_ATPase"/>
</dbReference>
<organism evidence="12 13">
    <name type="scientific">Eggerthella guodeyinii</name>
    <dbReference type="NCBI Taxonomy" id="2690837"/>
    <lineage>
        <taxon>Bacteria</taxon>
        <taxon>Bacillati</taxon>
        <taxon>Actinomycetota</taxon>
        <taxon>Coriobacteriia</taxon>
        <taxon>Eggerthellales</taxon>
        <taxon>Eggerthellaceae</taxon>
        <taxon>Eggerthella</taxon>
    </lineage>
</organism>
<name>A0A6L7IYX2_9ACTN</name>
<evidence type="ECO:0000313" key="13">
    <source>
        <dbReference type="Proteomes" id="UP000478463"/>
    </source>
</evidence>
<feature type="transmembrane region" description="Helical" evidence="11">
    <location>
        <begin position="163"/>
        <end position="184"/>
    </location>
</feature>
<feature type="region of interest" description="Disordered" evidence="10">
    <location>
        <begin position="1"/>
        <end position="24"/>
    </location>
</feature>
<dbReference type="InterPro" id="IPR003439">
    <property type="entry name" value="ABC_transporter-like_ATP-bd"/>
</dbReference>
<dbReference type="EMBL" id="CP063310">
    <property type="protein sequence ID" value="QOS69254.1"/>
    <property type="molecule type" value="Genomic_DNA"/>
</dbReference>
<dbReference type="InterPro" id="IPR011527">
    <property type="entry name" value="ABC1_TM_dom"/>
</dbReference>
<dbReference type="PROSITE" id="PS50893">
    <property type="entry name" value="ABC_TRANSPORTER_2"/>
    <property type="match status" value="1"/>
</dbReference>
<reference evidence="12 13" key="1">
    <citation type="submission" date="2020-10" db="EMBL/GenBank/DDBJ databases">
        <title>Eggerthella sp. nov., isolated from human feces.</title>
        <authorList>
            <person name="Yajun G."/>
        </authorList>
    </citation>
    <scope>NUCLEOTIDE SEQUENCE [LARGE SCALE GENOMIC DNA]</scope>
    <source>
        <strain evidence="12 13">HF-1101</strain>
    </source>
</reference>
<protein>
    <submittedName>
        <fullName evidence="12">ABC transporter ATP-binding protein</fullName>
    </submittedName>
</protein>
<feature type="transmembrane region" description="Helical" evidence="11">
    <location>
        <begin position="82"/>
        <end position="102"/>
    </location>
</feature>
<dbReference type="RefSeq" id="WP_160943116.1">
    <property type="nucleotide sequence ID" value="NZ_CP063310.1"/>
</dbReference>
<keyword evidence="2" id="KW-0813">Transport</keyword>
<keyword evidence="7 11" id="KW-1133">Transmembrane helix</keyword>
<comment type="subcellular location">
    <subcellularLocation>
        <location evidence="1">Cell inner membrane</location>
        <topology evidence="1">Multi-pass membrane protein</topology>
    </subcellularLocation>
</comment>
<dbReference type="CDD" id="cd07346">
    <property type="entry name" value="ABC_6TM_exporters"/>
    <property type="match status" value="1"/>
</dbReference>
<keyword evidence="4 11" id="KW-0812">Transmembrane</keyword>
<proteinExistence type="inferred from homology"/>
<evidence type="ECO:0000256" key="11">
    <source>
        <dbReference type="SAM" id="Phobius"/>
    </source>
</evidence>
<evidence type="ECO:0000256" key="6">
    <source>
        <dbReference type="ARBA" id="ARBA00022840"/>
    </source>
</evidence>
<dbReference type="Pfam" id="PF00005">
    <property type="entry name" value="ABC_tran"/>
    <property type="match status" value="1"/>
</dbReference>
<dbReference type="PROSITE" id="PS00211">
    <property type="entry name" value="ABC_TRANSPORTER_1"/>
    <property type="match status" value="1"/>
</dbReference>
<dbReference type="KEGG" id="egd:GS424_005255"/>
<feature type="transmembrane region" description="Helical" evidence="11">
    <location>
        <begin position="190"/>
        <end position="207"/>
    </location>
</feature>
<evidence type="ECO:0000256" key="1">
    <source>
        <dbReference type="ARBA" id="ARBA00004429"/>
    </source>
</evidence>
<dbReference type="Gene3D" id="3.40.50.300">
    <property type="entry name" value="P-loop containing nucleotide triphosphate hydrolases"/>
    <property type="match status" value="1"/>
</dbReference>
<dbReference type="GO" id="GO:0005524">
    <property type="term" value="F:ATP binding"/>
    <property type="evidence" value="ECO:0007669"/>
    <property type="project" value="UniProtKB-KW"/>
</dbReference>
<dbReference type="InterPro" id="IPR036640">
    <property type="entry name" value="ABC1_TM_sf"/>
</dbReference>
<evidence type="ECO:0000256" key="3">
    <source>
        <dbReference type="ARBA" id="ARBA00022475"/>
    </source>
</evidence>
<gene>
    <name evidence="12" type="ORF">GS424_005255</name>
</gene>
<dbReference type="PROSITE" id="PS50929">
    <property type="entry name" value="ABC_TM1F"/>
    <property type="match status" value="1"/>
</dbReference>
<evidence type="ECO:0000256" key="7">
    <source>
        <dbReference type="ARBA" id="ARBA00022989"/>
    </source>
</evidence>
<dbReference type="InterPro" id="IPR027417">
    <property type="entry name" value="P-loop_NTPase"/>
</dbReference>
<dbReference type="FunFam" id="3.40.50.300:FF:000221">
    <property type="entry name" value="Multidrug ABC transporter ATP-binding protein"/>
    <property type="match status" value="1"/>
</dbReference>
<keyword evidence="5" id="KW-0547">Nucleotide-binding</keyword>
<accession>A0A6L7IYX2</accession>
<dbReference type="PANTHER" id="PTHR24221">
    <property type="entry name" value="ATP-BINDING CASSETTE SUB-FAMILY B"/>
    <property type="match status" value="1"/>
</dbReference>
<dbReference type="GO" id="GO:0034040">
    <property type="term" value="F:ATPase-coupled lipid transmembrane transporter activity"/>
    <property type="evidence" value="ECO:0007669"/>
    <property type="project" value="TreeGrafter"/>
</dbReference>
<evidence type="ECO:0000256" key="2">
    <source>
        <dbReference type="ARBA" id="ARBA00022448"/>
    </source>
</evidence>
<keyword evidence="8 11" id="KW-0472">Membrane</keyword>
<feature type="transmembrane region" description="Helical" evidence="11">
    <location>
        <begin position="272"/>
        <end position="296"/>
    </location>
</feature>
<dbReference type="Gene3D" id="1.20.1560.10">
    <property type="entry name" value="ABC transporter type 1, transmembrane domain"/>
    <property type="match status" value="1"/>
</dbReference>
<dbReference type="SMART" id="SM00382">
    <property type="entry name" value="AAA"/>
    <property type="match status" value="1"/>
</dbReference>
<evidence type="ECO:0000256" key="8">
    <source>
        <dbReference type="ARBA" id="ARBA00023136"/>
    </source>
</evidence>
<keyword evidence="6 12" id="KW-0067">ATP-binding</keyword>
<evidence type="ECO:0000313" key="12">
    <source>
        <dbReference type="EMBL" id="QOS69254.1"/>
    </source>
</evidence>
<evidence type="ECO:0000256" key="5">
    <source>
        <dbReference type="ARBA" id="ARBA00022741"/>
    </source>
</evidence>
<dbReference type="Pfam" id="PF00664">
    <property type="entry name" value="ABC_membrane"/>
    <property type="match status" value="1"/>
</dbReference>
<dbReference type="InterPro" id="IPR017871">
    <property type="entry name" value="ABC_transporter-like_CS"/>
</dbReference>
<dbReference type="GO" id="GO:0005886">
    <property type="term" value="C:plasma membrane"/>
    <property type="evidence" value="ECO:0007669"/>
    <property type="project" value="UniProtKB-SubCell"/>
</dbReference>
<evidence type="ECO:0000256" key="10">
    <source>
        <dbReference type="SAM" id="MobiDB-lite"/>
    </source>
</evidence>
<dbReference type="SUPFAM" id="SSF52540">
    <property type="entry name" value="P-loop containing nucleoside triphosphate hydrolases"/>
    <property type="match status" value="1"/>
</dbReference>
<keyword evidence="3" id="KW-1003">Cell membrane</keyword>
<feature type="transmembrane region" description="Helical" evidence="11">
    <location>
        <begin position="47"/>
        <end position="70"/>
    </location>
</feature>
<dbReference type="InterPro" id="IPR039421">
    <property type="entry name" value="Type_1_exporter"/>
</dbReference>
<dbReference type="GO" id="GO:0140359">
    <property type="term" value="F:ABC-type transporter activity"/>
    <property type="evidence" value="ECO:0007669"/>
    <property type="project" value="InterPro"/>
</dbReference>
<evidence type="ECO:0000256" key="9">
    <source>
        <dbReference type="ARBA" id="ARBA00023455"/>
    </source>
</evidence>